<evidence type="ECO:0000256" key="1">
    <source>
        <dbReference type="ARBA" id="ARBA00004141"/>
    </source>
</evidence>
<comment type="subcellular location">
    <subcellularLocation>
        <location evidence="1">Membrane</location>
        <topology evidence="1">Multi-pass membrane protein</topology>
    </subcellularLocation>
</comment>
<dbReference type="PANTHER" id="PTHR23502:SF64">
    <property type="entry name" value="TRANSPORTER, PUTATIVE (AFU_ORTHOLOGUE AFUA_3G11760)-RELATED"/>
    <property type="match status" value="1"/>
</dbReference>
<feature type="transmembrane region" description="Helical" evidence="5">
    <location>
        <begin position="286"/>
        <end position="310"/>
    </location>
</feature>
<evidence type="ECO:0000256" key="3">
    <source>
        <dbReference type="ARBA" id="ARBA00022989"/>
    </source>
</evidence>
<feature type="transmembrane region" description="Helical" evidence="5">
    <location>
        <begin position="96"/>
        <end position="116"/>
    </location>
</feature>
<feature type="domain" description="Major facilitator superfamily (MFS) profile" evidence="6">
    <location>
        <begin position="31"/>
        <end position="452"/>
    </location>
</feature>
<feature type="transmembrane region" description="Helical" evidence="5">
    <location>
        <begin position="459"/>
        <end position="479"/>
    </location>
</feature>
<proteinExistence type="predicted"/>
<sequence length="640" mass="69358">MSTEETPLLQDRAANHEDVYNRFSPARKRAIIAMVSWCGLIPFFVTGTFTPSISQIAKDLDTTGTVVNYAISISWIAASLGGLIGGTYSTFYGRRVIYTFSLPIVLVGSAGVASAQNVHTLFFWRFFQALGASPSQVLGAGVIGDVYKLEERGRAMAVFFATCLLGPSLAPIAGGWVTFYYSWRVMQGSIGAVALLSYVFMLIFFPETSQPGTRGIDKLRSQQDRDTESNGVGFVFINPFRLMLLLRSPNLLSISVILSASLMTVFVTLVPLVYTIGERYNIANEALIGLCFLPAGLGNIVGAIVVGRISDYTVIKWRKKRGGNWYPEDRLRAALVPLGIFVPVSLIAYGLVNHLVDGKLGLALCLVCLFISGLGVEMAFGPCAAYLVDVLHSRSAEALAANSGLRSILVAIGIAFVLPMINRFGIVIANTIFAVNAWLSFGLLCTLIKSTVNPIFPNAHAMVSFVLIASCTATAWAAAVTSPTTEATMKFIMSGLHEVKYHFMHLDVAIHKFPETGTNGAKAIHEHEAAIHTLFGDLNTNLATLSRPISHENVKEIVKLYQSFTPTIVRSFNGIEAKAPSFVTFSAAETMKQDMILSSNQCKPFAQQLIAVTPPILTEAVSAMFDEIDVARNNAMVAFQ</sequence>
<reference evidence="7" key="1">
    <citation type="submission" date="2021-02" db="EMBL/GenBank/DDBJ databases">
        <title>Psilocybe cubensis genome.</title>
        <authorList>
            <person name="Mckernan K.J."/>
            <person name="Crawford S."/>
            <person name="Trippe A."/>
            <person name="Kane L.T."/>
            <person name="Mclaughlin S."/>
        </authorList>
    </citation>
    <scope>NUCLEOTIDE SEQUENCE [LARGE SCALE GENOMIC DNA]</scope>
    <source>
        <strain evidence="7">MGC-MH-2018</strain>
    </source>
</reference>
<dbReference type="InterPro" id="IPR011701">
    <property type="entry name" value="MFS"/>
</dbReference>
<dbReference type="PANTHER" id="PTHR23502">
    <property type="entry name" value="MAJOR FACILITATOR SUPERFAMILY"/>
    <property type="match status" value="1"/>
</dbReference>
<feature type="transmembrane region" description="Helical" evidence="5">
    <location>
        <begin position="399"/>
        <end position="418"/>
    </location>
</feature>
<feature type="transmembrane region" description="Helical" evidence="5">
    <location>
        <begin position="122"/>
        <end position="143"/>
    </location>
</feature>
<dbReference type="AlphaFoldDB" id="A0A8H8CJE3"/>
<keyword evidence="4 5" id="KW-0472">Membrane</keyword>
<dbReference type="PROSITE" id="PS50850">
    <property type="entry name" value="MFS"/>
    <property type="match status" value="1"/>
</dbReference>
<evidence type="ECO:0000256" key="2">
    <source>
        <dbReference type="ARBA" id="ARBA00022692"/>
    </source>
</evidence>
<evidence type="ECO:0000313" key="7">
    <source>
        <dbReference type="EMBL" id="KAG5168677.1"/>
    </source>
</evidence>
<feature type="transmembrane region" description="Helical" evidence="5">
    <location>
        <begin position="155"/>
        <end position="179"/>
    </location>
</feature>
<feature type="transmembrane region" description="Helical" evidence="5">
    <location>
        <begin position="69"/>
        <end position="89"/>
    </location>
</feature>
<feature type="transmembrane region" description="Helical" evidence="5">
    <location>
        <begin position="251"/>
        <end position="274"/>
    </location>
</feature>
<feature type="transmembrane region" description="Helical" evidence="5">
    <location>
        <begin position="361"/>
        <end position="387"/>
    </location>
</feature>
<evidence type="ECO:0000256" key="4">
    <source>
        <dbReference type="ARBA" id="ARBA00023136"/>
    </source>
</evidence>
<dbReference type="Gene3D" id="1.20.1250.20">
    <property type="entry name" value="MFS general substrate transporter like domains"/>
    <property type="match status" value="1"/>
</dbReference>
<comment type="caution">
    <text evidence="7">The sequence shown here is derived from an EMBL/GenBank/DDBJ whole genome shotgun (WGS) entry which is preliminary data.</text>
</comment>
<dbReference type="InterPro" id="IPR020846">
    <property type="entry name" value="MFS_dom"/>
</dbReference>
<keyword evidence="3 5" id="KW-1133">Transmembrane helix</keyword>
<accession>A0A8H8CJE3</accession>
<evidence type="ECO:0000256" key="5">
    <source>
        <dbReference type="SAM" id="Phobius"/>
    </source>
</evidence>
<feature type="transmembrane region" description="Helical" evidence="5">
    <location>
        <begin position="185"/>
        <end position="205"/>
    </location>
</feature>
<dbReference type="SUPFAM" id="SSF103473">
    <property type="entry name" value="MFS general substrate transporter"/>
    <property type="match status" value="1"/>
</dbReference>
<dbReference type="GO" id="GO:0005886">
    <property type="term" value="C:plasma membrane"/>
    <property type="evidence" value="ECO:0007669"/>
    <property type="project" value="TreeGrafter"/>
</dbReference>
<dbReference type="Pfam" id="PF07690">
    <property type="entry name" value="MFS_1"/>
    <property type="match status" value="1"/>
</dbReference>
<dbReference type="GO" id="GO:0022857">
    <property type="term" value="F:transmembrane transporter activity"/>
    <property type="evidence" value="ECO:0007669"/>
    <property type="project" value="InterPro"/>
</dbReference>
<feature type="transmembrane region" description="Helical" evidence="5">
    <location>
        <begin position="424"/>
        <end position="447"/>
    </location>
</feature>
<name>A0A8H8CJE3_PSICU</name>
<dbReference type="EMBL" id="JAFIQS010000005">
    <property type="protein sequence ID" value="KAG5168677.1"/>
    <property type="molecule type" value="Genomic_DNA"/>
</dbReference>
<feature type="transmembrane region" description="Helical" evidence="5">
    <location>
        <begin position="30"/>
        <end position="49"/>
    </location>
</feature>
<organism evidence="7">
    <name type="scientific">Psilocybe cubensis</name>
    <name type="common">Psychedelic mushroom</name>
    <name type="synonym">Stropharia cubensis</name>
    <dbReference type="NCBI Taxonomy" id="181762"/>
    <lineage>
        <taxon>Eukaryota</taxon>
        <taxon>Fungi</taxon>
        <taxon>Dikarya</taxon>
        <taxon>Basidiomycota</taxon>
        <taxon>Agaricomycotina</taxon>
        <taxon>Agaricomycetes</taxon>
        <taxon>Agaricomycetidae</taxon>
        <taxon>Agaricales</taxon>
        <taxon>Agaricineae</taxon>
        <taxon>Strophariaceae</taxon>
        <taxon>Psilocybe</taxon>
    </lineage>
</organism>
<feature type="transmembrane region" description="Helical" evidence="5">
    <location>
        <begin position="331"/>
        <end position="349"/>
    </location>
</feature>
<dbReference type="InterPro" id="IPR036259">
    <property type="entry name" value="MFS_trans_sf"/>
</dbReference>
<protein>
    <recommendedName>
        <fullName evidence="6">Major facilitator superfamily (MFS) profile domain-containing protein</fullName>
    </recommendedName>
</protein>
<evidence type="ECO:0000259" key="6">
    <source>
        <dbReference type="PROSITE" id="PS50850"/>
    </source>
</evidence>
<keyword evidence="2 5" id="KW-0812">Transmembrane</keyword>
<gene>
    <name evidence="7" type="ORF">JR316_005229</name>
</gene>